<evidence type="ECO:0000313" key="1">
    <source>
        <dbReference type="EMBL" id="MEQ2285311.1"/>
    </source>
</evidence>
<reference evidence="1 2" key="1">
    <citation type="submission" date="2021-06" db="EMBL/GenBank/DDBJ databases">
        <authorList>
            <person name="Palmer J.M."/>
        </authorList>
    </citation>
    <scope>NUCLEOTIDE SEQUENCE [LARGE SCALE GENOMIC DNA]</scope>
    <source>
        <strain evidence="1 2">AS_MEX2019</strain>
        <tissue evidence="1">Muscle</tissue>
    </source>
</reference>
<accession>A0ABV0XV12</accession>
<sequence length="66" mass="7062">MIQPPSAEKMSGQINTPAVRSGGGLIHLAHTCQGFCADQGLTWMFRLGRGHVNGAGFVFINDIDPH</sequence>
<gene>
    <name evidence="1" type="ORF">AMECASPLE_030438</name>
</gene>
<organism evidence="1 2">
    <name type="scientific">Ameca splendens</name>
    <dbReference type="NCBI Taxonomy" id="208324"/>
    <lineage>
        <taxon>Eukaryota</taxon>
        <taxon>Metazoa</taxon>
        <taxon>Chordata</taxon>
        <taxon>Craniata</taxon>
        <taxon>Vertebrata</taxon>
        <taxon>Euteleostomi</taxon>
        <taxon>Actinopterygii</taxon>
        <taxon>Neopterygii</taxon>
        <taxon>Teleostei</taxon>
        <taxon>Neoteleostei</taxon>
        <taxon>Acanthomorphata</taxon>
        <taxon>Ovalentaria</taxon>
        <taxon>Atherinomorphae</taxon>
        <taxon>Cyprinodontiformes</taxon>
        <taxon>Goodeidae</taxon>
        <taxon>Ameca</taxon>
    </lineage>
</organism>
<evidence type="ECO:0000313" key="2">
    <source>
        <dbReference type="Proteomes" id="UP001469553"/>
    </source>
</evidence>
<keyword evidence="2" id="KW-1185">Reference proteome</keyword>
<proteinExistence type="predicted"/>
<dbReference type="Proteomes" id="UP001469553">
    <property type="component" value="Unassembled WGS sequence"/>
</dbReference>
<protein>
    <submittedName>
        <fullName evidence="1">Uncharacterized protein</fullName>
    </submittedName>
</protein>
<comment type="caution">
    <text evidence="1">The sequence shown here is derived from an EMBL/GenBank/DDBJ whole genome shotgun (WGS) entry which is preliminary data.</text>
</comment>
<dbReference type="EMBL" id="JAHRIP010013033">
    <property type="protein sequence ID" value="MEQ2285311.1"/>
    <property type="molecule type" value="Genomic_DNA"/>
</dbReference>
<name>A0ABV0XV12_9TELE</name>